<dbReference type="AlphaFoldDB" id="A0A0V1DM67"/>
<evidence type="ECO:0000313" key="1">
    <source>
        <dbReference type="EMBL" id="KRY62542.1"/>
    </source>
</evidence>
<name>A0A0V1DM67_TRIPS</name>
<organism evidence="1 2">
    <name type="scientific">Trichinella pseudospiralis</name>
    <name type="common">Parasitic roundworm</name>
    <dbReference type="NCBI Taxonomy" id="6337"/>
    <lineage>
        <taxon>Eukaryota</taxon>
        <taxon>Metazoa</taxon>
        <taxon>Ecdysozoa</taxon>
        <taxon>Nematoda</taxon>
        <taxon>Enoplea</taxon>
        <taxon>Dorylaimia</taxon>
        <taxon>Trichinellida</taxon>
        <taxon>Trichinellidae</taxon>
        <taxon>Trichinella</taxon>
    </lineage>
</organism>
<evidence type="ECO:0000313" key="2">
    <source>
        <dbReference type="Proteomes" id="UP000054632"/>
    </source>
</evidence>
<gene>
    <name evidence="1" type="ORF">T4A_431</name>
</gene>
<dbReference type="Proteomes" id="UP000054632">
    <property type="component" value="Unassembled WGS sequence"/>
</dbReference>
<sequence>MISFNRIGSIALSVIVFLILLALKCAFNSVYQGKIKHRYEL</sequence>
<reference evidence="1 2" key="1">
    <citation type="submission" date="2015-01" db="EMBL/GenBank/DDBJ databases">
        <title>Evolution of Trichinella species and genotypes.</title>
        <authorList>
            <person name="Korhonen P.K."/>
            <person name="Edoardo P."/>
            <person name="Giuseppe L.R."/>
            <person name="Gasser R.B."/>
        </authorList>
    </citation>
    <scope>NUCLEOTIDE SEQUENCE [LARGE SCALE GENOMIC DNA]</scope>
    <source>
        <strain evidence="1">ISS13</strain>
    </source>
</reference>
<dbReference type="EMBL" id="JYDR01002143">
    <property type="protein sequence ID" value="KRY62542.1"/>
    <property type="molecule type" value="Genomic_DNA"/>
</dbReference>
<proteinExistence type="predicted"/>
<comment type="caution">
    <text evidence="1">The sequence shown here is derived from an EMBL/GenBank/DDBJ whole genome shotgun (WGS) entry which is preliminary data.</text>
</comment>
<accession>A0A0V1DM67</accession>
<protein>
    <submittedName>
        <fullName evidence="1">Uncharacterized protein</fullName>
    </submittedName>
</protein>